<evidence type="ECO:0000313" key="1">
    <source>
        <dbReference type="EMBL" id="CAA9209474.1"/>
    </source>
</evidence>
<dbReference type="EMBL" id="CADCTH010000004">
    <property type="protein sequence ID" value="CAA9209474.1"/>
    <property type="molecule type" value="Genomic_DNA"/>
</dbReference>
<name>A0A6J4GYN1_9PSEU</name>
<dbReference type="NCBIfam" id="TIGR03931">
    <property type="entry name" value="T7SS_Rv3446c"/>
    <property type="match status" value="1"/>
</dbReference>
<dbReference type="AlphaFoldDB" id="A0A6J4GYN1"/>
<evidence type="ECO:0008006" key="2">
    <source>
        <dbReference type="Google" id="ProtNLM"/>
    </source>
</evidence>
<organism evidence="1">
    <name type="scientific">uncultured Actinomycetospora sp</name>
    <dbReference type="NCBI Taxonomy" id="1135996"/>
    <lineage>
        <taxon>Bacteria</taxon>
        <taxon>Bacillati</taxon>
        <taxon>Actinomycetota</taxon>
        <taxon>Actinomycetes</taxon>
        <taxon>Pseudonocardiales</taxon>
        <taxon>Pseudonocardiaceae</taxon>
        <taxon>Actinomycetospora</taxon>
        <taxon>environmental samples</taxon>
    </lineage>
</organism>
<proteinExistence type="predicted"/>
<protein>
    <recommendedName>
        <fullName evidence="2">Type VII secretion-associated protein</fullName>
    </recommendedName>
</protein>
<reference evidence="1" key="1">
    <citation type="submission" date="2020-02" db="EMBL/GenBank/DDBJ databases">
        <authorList>
            <person name="Meier V. D."/>
        </authorList>
    </citation>
    <scope>NUCLEOTIDE SEQUENCE</scope>
    <source>
        <strain evidence="1">AVDCRST_MAG54</strain>
    </source>
</reference>
<accession>A0A6J4GYN1</accession>
<gene>
    <name evidence="1" type="ORF">AVDCRST_MAG54-23</name>
</gene>
<sequence length="168" mass="17167">MLALVAGVVLGVRALSGPTGTPTVVGGQVFVAPVGWVTAGGDAAARRVLLRPAGAPRGTDLVAVQENPLDAAAAEDPERARSQLAAQYESARAAGDPVSGYEPVAEFGDRPVARYRQDPAPGVRVDWFVVLSAPSMVSVGCRHGTDDADARRVLAACAQVVETLAPTG</sequence>
<dbReference type="InterPro" id="IPR023840">
    <property type="entry name" value="T7SS_Rv3446c"/>
</dbReference>